<reference evidence="7" key="1">
    <citation type="submission" date="2022-10" db="EMBL/GenBank/DDBJ databases">
        <title>Description of Fervidibacillus gen. nov. in the family Fervidibacillaceae fam. nov. with two species, Fervidibacillus albus sp. nov., and Fervidibacillus halotolerans sp. nov., isolated from tidal flat sediments.</title>
        <authorList>
            <person name="Kwon K.K."/>
            <person name="Yang S.-H."/>
        </authorList>
    </citation>
    <scope>NUCLEOTIDE SEQUENCE</scope>
    <source>
        <strain evidence="7">JCM 19140</strain>
    </source>
</reference>
<dbReference type="Proteomes" id="UP001209318">
    <property type="component" value="Unassembled WGS sequence"/>
</dbReference>
<evidence type="ECO:0000313" key="7">
    <source>
        <dbReference type="EMBL" id="MCU9613051.1"/>
    </source>
</evidence>
<name>A0AAE3IRE2_9BACI</name>
<gene>
    <name evidence="7" type="ORF">OEV98_05740</name>
</gene>
<evidence type="ECO:0000256" key="5">
    <source>
        <dbReference type="ARBA" id="ARBA00023136"/>
    </source>
</evidence>
<dbReference type="GO" id="GO:0005886">
    <property type="term" value="C:plasma membrane"/>
    <property type="evidence" value="ECO:0007669"/>
    <property type="project" value="UniProtKB-SubCell"/>
</dbReference>
<comment type="similarity">
    <text evidence="2 6">Belongs to the 4-toluene sulfonate uptake permease (TSUP) (TC 2.A.102) family.</text>
</comment>
<sequence>MTIGIIYFFVIIFANAVGSLTGMGGGVIIKPIFDAIGAHSLVAISFYSCVAVLTMSLVSTIRQWRSGGRFKGKPAIMIIIGSIFGGILGNIGFEQLLVIFSKDSTVQWIQILLTIISLIFALLYTMKGWKSLQLTGLLSYGLIGICLGFLASLLGIGGGPINVAILMFFFGIPIKKATAYSILTILFSQLSKFLTIGFTVGYVSFDLSILLAIIPAAILGALIGAKLSKILVDKAVLIAYQAIVILVIILNISNGVFMF</sequence>
<dbReference type="InterPro" id="IPR002781">
    <property type="entry name" value="TM_pro_TauE-like"/>
</dbReference>
<dbReference type="EMBL" id="JAOUSF010000002">
    <property type="protein sequence ID" value="MCU9613051.1"/>
    <property type="molecule type" value="Genomic_DNA"/>
</dbReference>
<dbReference type="PANTHER" id="PTHR43701:SF5">
    <property type="entry name" value="MEMBRANE TRANSPORTER PROTEIN-RELATED"/>
    <property type="match status" value="1"/>
</dbReference>
<evidence type="ECO:0000256" key="1">
    <source>
        <dbReference type="ARBA" id="ARBA00004141"/>
    </source>
</evidence>
<keyword evidence="3 6" id="KW-0812">Transmembrane</keyword>
<keyword evidence="8" id="KW-1185">Reference proteome</keyword>
<feature type="transmembrane region" description="Helical" evidence="6">
    <location>
        <begin position="41"/>
        <end position="62"/>
    </location>
</feature>
<feature type="transmembrane region" description="Helical" evidence="6">
    <location>
        <begin position="6"/>
        <end position="29"/>
    </location>
</feature>
<comment type="caution">
    <text evidence="7">The sequence shown here is derived from an EMBL/GenBank/DDBJ whole genome shotgun (WGS) entry which is preliminary data.</text>
</comment>
<protein>
    <recommendedName>
        <fullName evidence="6">Probable membrane transporter protein</fullName>
    </recommendedName>
</protein>
<comment type="subcellular location">
    <subcellularLocation>
        <location evidence="6">Cell membrane</location>
        <topology evidence="6">Multi-pass membrane protein</topology>
    </subcellularLocation>
    <subcellularLocation>
        <location evidence="1">Membrane</location>
        <topology evidence="1">Multi-pass membrane protein</topology>
    </subcellularLocation>
</comment>
<feature type="transmembrane region" description="Helical" evidence="6">
    <location>
        <begin position="137"/>
        <end position="170"/>
    </location>
</feature>
<keyword evidence="6" id="KW-1003">Cell membrane</keyword>
<dbReference type="PANTHER" id="PTHR43701">
    <property type="entry name" value="MEMBRANE TRANSPORTER PROTEIN MJ0441-RELATED"/>
    <property type="match status" value="1"/>
</dbReference>
<dbReference type="Pfam" id="PF01925">
    <property type="entry name" value="TauE"/>
    <property type="match status" value="1"/>
</dbReference>
<dbReference type="InterPro" id="IPR051598">
    <property type="entry name" value="TSUP/Inactive_protease-like"/>
</dbReference>
<evidence type="ECO:0000256" key="2">
    <source>
        <dbReference type="ARBA" id="ARBA00009142"/>
    </source>
</evidence>
<dbReference type="RefSeq" id="WP_263072259.1">
    <property type="nucleotide sequence ID" value="NZ_JAOUSF010000002.1"/>
</dbReference>
<feature type="transmembrane region" description="Helical" evidence="6">
    <location>
        <begin position="74"/>
        <end position="93"/>
    </location>
</feature>
<feature type="transmembrane region" description="Helical" evidence="6">
    <location>
        <begin position="237"/>
        <end position="257"/>
    </location>
</feature>
<evidence type="ECO:0000256" key="4">
    <source>
        <dbReference type="ARBA" id="ARBA00022989"/>
    </source>
</evidence>
<feature type="transmembrane region" description="Helical" evidence="6">
    <location>
        <begin position="105"/>
        <end position="125"/>
    </location>
</feature>
<keyword evidence="5 6" id="KW-0472">Membrane</keyword>
<keyword evidence="4 6" id="KW-1133">Transmembrane helix</keyword>
<accession>A0AAE3IRE2</accession>
<evidence type="ECO:0000256" key="3">
    <source>
        <dbReference type="ARBA" id="ARBA00022692"/>
    </source>
</evidence>
<proteinExistence type="inferred from homology"/>
<dbReference type="AlphaFoldDB" id="A0AAE3IRE2"/>
<evidence type="ECO:0000256" key="6">
    <source>
        <dbReference type="RuleBase" id="RU363041"/>
    </source>
</evidence>
<evidence type="ECO:0000313" key="8">
    <source>
        <dbReference type="Proteomes" id="UP001209318"/>
    </source>
</evidence>
<organism evidence="7 8">
    <name type="scientific">Perspicuibacillus lycopersici</name>
    <dbReference type="NCBI Taxonomy" id="1325689"/>
    <lineage>
        <taxon>Bacteria</taxon>
        <taxon>Bacillati</taxon>
        <taxon>Bacillota</taxon>
        <taxon>Bacilli</taxon>
        <taxon>Bacillales</taxon>
        <taxon>Bacillaceae</taxon>
        <taxon>Perspicuibacillus</taxon>
    </lineage>
</organism>
<feature type="transmembrane region" description="Helical" evidence="6">
    <location>
        <begin position="207"/>
        <end position="225"/>
    </location>
</feature>